<reference evidence="2 4" key="2">
    <citation type="submission" date="2019-03" db="EMBL/GenBank/DDBJ databases">
        <title>Genomics of glacier-inhabiting Cryobacterium strains.</title>
        <authorList>
            <person name="Liu Q."/>
            <person name="Xin Y.-H."/>
        </authorList>
    </citation>
    <scope>NUCLEOTIDE SEQUENCE [LARGE SCALE GENOMIC DNA]</scope>
    <source>
        <strain evidence="2 4">Hh34</strain>
    </source>
</reference>
<gene>
    <name evidence="2" type="ORF">E3O11_10025</name>
    <name evidence="1" type="ORF">SAMN05216274_1266</name>
</gene>
<reference evidence="1 3" key="1">
    <citation type="submission" date="2016-10" db="EMBL/GenBank/DDBJ databases">
        <authorList>
            <person name="Varghese N."/>
            <person name="Submissions S."/>
        </authorList>
    </citation>
    <scope>NUCLEOTIDE SEQUENCE [LARGE SCALE GENOMIC DNA]</scope>
    <source>
        <strain evidence="1 3">GMCC 1.11211</strain>
    </source>
</reference>
<keyword evidence="3" id="KW-1185">Reference proteome</keyword>
<dbReference type="AlphaFoldDB" id="A0A1I3EH56"/>
<dbReference type="EMBL" id="SOFE01000019">
    <property type="protein sequence ID" value="TFB84226.1"/>
    <property type="molecule type" value="Genomic_DNA"/>
</dbReference>
<comment type="caution">
    <text evidence="2">The sequence shown here is derived from an EMBL/GenBank/DDBJ whole genome shotgun (WGS) entry which is preliminary data.</text>
</comment>
<dbReference type="Proteomes" id="UP000199681">
    <property type="component" value="Unassembled WGS sequence"/>
</dbReference>
<organism evidence="2 4">
    <name type="scientific">Cryobacterium levicorallinum</name>
    <dbReference type="NCBI Taxonomy" id="995038"/>
    <lineage>
        <taxon>Bacteria</taxon>
        <taxon>Bacillati</taxon>
        <taxon>Actinomycetota</taxon>
        <taxon>Actinomycetes</taxon>
        <taxon>Micrococcales</taxon>
        <taxon>Microbacteriaceae</taxon>
        <taxon>Cryobacterium</taxon>
    </lineage>
</organism>
<name>A0A1I3EH56_9MICO</name>
<dbReference type="EMBL" id="FOPW01000026">
    <property type="protein sequence ID" value="SFH98218.1"/>
    <property type="molecule type" value="Genomic_DNA"/>
</dbReference>
<sequence>MSNELGKLVDRGDIDGALLAARGLTPKRVRELLLSGDGFMTNSAPYGEFISRWYNSLTSPYLRAEAADWFAQAYLTEIADVPGAEQTGAAMSTESKKGVIRYLAESIGGRAVADWATSPERPITQQQLGGWKAVAQQLREITLP</sequence>
<dbReference type="RefSeq" id="WP_092453032.1">
    <property type="nucleotide sequence ID" value="NZ_BKAC01000032.1"/>
</dbReference>
<protein>
    <submittedName>
        <fullName evidence="2">Uncharacterized protein</fullName>
    </submittedName>
</protein>
<proteinExistence type="predicted"/>
<accession>A0A1I3EH56</accession>
<evidence type="ECO:0000313" key="3">
    <source>
        <dbReference type="Proteomes" id="UP000199681"/>
    </source>
</evidence>
<evidence type="ECO:0000313" key="2">
    <source>
        <dbReference type="EMBL" id="TFB84226.1"/>
    </source>
</evidence>
<evidence type="ECO:0000313" key="1">
    <source>
        <dbReference type="EMBL" id="SFH98218.1"/>
    </source>
</evidence>
<dbReference type="Proteomes" id="UP000297963">
    <property type="component" value="Unassembled WGS sequence"/>
</dbReference>
<evidence type="ECO:0000313" key="4">
    <source>
        <dbReference type="Proteomes" id="UP000297963"/>
    </source>
</evidence>